<protein>
    <submittedName>
        <fullName evidence="1">Uncharacterized protein</fullName>
    </submittedName>
</protein>
<dbReference type="EMBL" id="JAYJLD010000009">
    <property type="protein sequence ID" value="MEB3101661.1"/>
    <property type="molecule type" value="Genomic_DNA"/>
</dbReference>
<proteinExistence type="predicted"/>
<dbReference type="Proteomes" id="UP001310386">
    <property type="component" value="Unassembled WGS sequence"/>
</dbReference>
<sequence>MRFVKQHSVGHRGERGSLAASVYGTGVGLSAHLSLDAVQRILSESGVAIEEIDQIHVFTYSLCSFVF</sequence>
<reference evidence="1" key="1">
    <citation type="submission" date="2023-12" db="EMBL/GenBank/DDBJ databases">
        <title>Fervidustalea candida gen. nov., sp. nov., a novel member of the family Paenibacillaceae isolated from a geothermal area.</title>
        <authorList>
            <person name="Li W.-J."/>
            <person name="Jiao J.-Y."/>
            <person name="Chen Y."/>
        </authorList>
    </citation>
    <scope>NUCLEOTIDE SEQUENCE</scope>
    <source>
        <strain evidence="1">SYSU GA230002</strain>
    </source>
</reference>
<comment type="caution">
    <text evidence="1">The sequence shown here is derived from an EMBL/GenBank/DDBJ whole genome shotgun (WGS) entry which is preliminary data.</text>
</comment>
<evidence type="ECO:0000313" key="2">
    <source>
        <dbReference type="Proteomes" id="UP001310386"/>
    </source>
</evidence>
<gene>
    <name evidence="1" type="ORF">VF724_08295</name>
</gene>
<name>A0ABU5ZK16_9BACL</name>
<keyword evidence="2" id="KW-1185">Reference proteome</keyword>
<dbReference type="RefSeq" id="WP_371753780.1">
    <property type="nucleotide sequence ID" value="NZ_JAYJLD010000009.1"/>
</dbReference>
<accession>A0ABU5ZK16</accession>
<organism evidence="1 2">
    <name type="scientific">Ferviditalea candida</name>
    <dbReference type="NCBI Taxonomy" id="3108399"/>
    <lineage>
        <taxon>Bacteria</taxon>
        <taxon>Bacillati</taxon>
        <taxon>Bacillota</taxon>
        <taxon>Bacilli</taxon>
        <taxon>Bacillales</taxon>
        <taxon>Paenibacillaceae</taxon>
        <taxon>Ferviditalea</taxon>
    </lineage>
</organism>
<evidence type="ECO:0000313" key="1">
    <source>
        <dbReference type="EMBL" id="MEB3101661.1"/>
    </source>
</evidence>